<dbReference type="Gene3D" id="3.40.50.11350">
    <property type="match status" value="1"/>
</dbReference>
<accession>A0A8S8E5V6</accession>
<proteinExistence type="predicted"/>
<evidence type="ECO:0008006" key="3">
    <source>
        <dbReference type="Google" id="ProtNLM"/>
    </source>
</evidence>
<comment type="caution">
    <text evidence="1">The sequence shown here is derived from an EMBL/GenBank/DDBJ whole genome shotgun (WGS) entry which is preliminary data.</text>
</comment>
<evidence type="ECO:0000313" key="1">
    <source>
        <dbReference type="EMBL" id="EGI5162249.1"/>
    </source>
</evidence>
<dbReference type="AlphaFoldDB" id="A0A8S8E5V6"/>
<name>A0A8S8E5V6_CAMCO</name>
<dbReference type="EMBL" id="AACDUM020000007">
    <property type="protein sequence ID" value="EGI5162249.1"/>
    <property type="molecule type" value="Genomic_DNA"/>
</dbReference>
<feature type="non-terminal residue" evidence="1">
    <location>
        <position position="572"/>
    </location>
</feature>
<organism evidence="1 2">
    <name type="scientific">Campylobacter coli</name>
    <dbReference type="NCBI Taxonomy" id="195"/>
    <lineage>
        <taxon>Bacteria</taxon>
        <taxon>Pseudomonadati</taxon>
        <taxon>Campylobacterota</taxon>
        <taxon>Epsilonproteobacteria</taxon>
        <taxon>Campylobacterales</taxon>
        <taxon>Campylobacteraceae</taxon>
        <taxon>Campylobacter</taxon>
    </lineage>
</organism>
<dbReference type="Proteomes" id="UP000328122">
    <property type="component" value="Unassembled WGS sequence"/>
</dbReference>
<protein>
    <recommendedName>
        <fullName evidence="3">Sugar transferase</fullName>
    </recommendedName>
</protein>
<sequence length="572" mass="67149">MTNYKGVFKQIDLEKIDCYSLEKDEESFVINLNNIFHIEFIEFEILDKFDIKIYFSGDKITWIEKKEEHLLVDFSKFSLTYSDKEKYQYIKINTKINNIKDEKINIFVRKFPGLMVAARSDGFGARFMPILNAMYLAEYAGFKFGFVWKKSGHDENSLKKFENNELAGLHLSNESNIFSKDFISQYSYTNKLPSNMQVETKNSINEFINNTNYFWGNYVDYNITRKFFGARVFEKYPKLWKKIKFSTAIQKIIDNANKIASVVFPKKFIAIHIRSGDIVYDERVKKLGVGIGKAMPIEIAMHLIEENLTKNEKIVLFGDDFTSLRELKKQYGVSIIEDFIDENLSGIERIVFEIVFMSNAKDIFSGGSSFAKVAAYIGLGKEPKFYTVLFSNEQQLNILQKYDNTTFHNLQKAHSLYYGSVLLFRTGANIELILSNLKQASILDKTNCLYELLIIYMCLRSRMYLEIERILKNSIFKCEDYLENFHYGFYHLDIKKTIAKIPIDNINRFPRLLNFIRFIQSNFYQILLDYKDEVLVDLRKNIVTIVKEKNNIIEEKNRIIYSDMIKSNQIQS</sequence>
<reference evidence="1 2" key="1">
    <citation type="submission" date="2019-12" db="EMBL/GenBank/DDBJ databases">
        <authorList>
            <consortium name="PulseNet: The National Subtyping Network for Foodborne Disease Surveillance"/>
            <person name="Tarr C.L."/>
            <person name="Trees E."/>
            <person name="Katz L.S."/>
            <person name="Carleton-Romer H.A."/>
            <person name="Stroika S."/>
            <person name="Kucerova Z."/>
            <person name="Roache K.F."/>
            <person name="Sabol A.L."/>
            <person name="Besser J."/>
            <person name="Gerner-Smidt P."/>
        </authorList>
    </citation>
    <scope>NUCLEOTIDE SEQUENCE [LARGE SCALE GENOMIC DNA]</scope>
    <source>
        <strain evidence="1 2">PNUSAC002792</strain>
    </source>
</reference>
<evidence type="ECO:0000313" key="2">
    <source>
        <dbReference type="Proteomes" id="UP000328122"/>
    </source>
</evidence>
<gene>
    <name evidence="1" type="ORF">CO830_06810</name>
</gene>